<proteinExistence type="predicted"/>
<name>A0A914AG56_PATMI</name>
<dbReference type="GeneID" id="119732827"/>
<accession>A0A914AG56</accession>
<dbReference type="AlphaFoldDB" id="A0A914AG56"/>
<keyword evidence="3" id="KW-1185">Reference proteome</keyword>
<feature type="region of interest" description="Disordered" evidence="1">
    <location>
        <begin position="24"/>
        <end position="44"/>
    </location>
</feature>
<evidence type="ECO:0000256" key="1">
    <source>
        <dbReference type="SAM" id="MobiDB-lite"/>
    </source>
</evidence>
<dbReference type="RefSeq" id="XP_038062359.1">
    <property type="nucleotide sequence ID" value="XM_038206431.1"/>
</dbReference>
<dbReference type="EnsemblMetazoa" id="XM_038206431.1">
    <property type="protein sequence ID" value="XP_038062359.1"/>
    <property type="gene ID" value="LOC119732827"/>
</dbReference>
<dbReference type="Proteomes" id="UP000887568">
    <property type="component" value="Unplaced"/>
</dbReference>
<evidence type="ECO:0000313" key="2">
    <source>
        <dbReference type="EnsemblMetazoa" id="XP_038062359.1"/>
    </source>
</evidence>
<protein>
    <submittedName>
        <fullName evidence="2">Uncharacterized protein</fullName>
    </submittedName>
</protein>
<reference evidence="2" key="1">
    <citation type="submission" date="2022-11" db="UniProtKB">
        <authorList>
            <consortium name="EnsemblMetazoa"/>
        </authorList>
    </citation>
    <scope>IDENTIFICATION</scope>
</reference>
<sequence length="224" mass="24137">MKMTPRSRILWSLASLTNHLAQTGHRGNRTASGPASCSHWSDPRLPIPISNERSRGQRKTPVSFVVVPVSDLGYPVGSSGSSIWAYTPGSSGDWIPSSNLEDIPGTAANRMPNFPHQDTVKRGWLPNEQTPVSRFGEQHEPMSGMHHNMAMGDGGGVTAHGMAGTVWNPVATMQLHGINPKVGPVSKLKSVSILSGYICEAFWQNETELGTGRSGGKMKKNDRA</sequence>
<organism evidence="2 3">
    <name type="scientific">Patiria miniata</name>
    <name type="common">Bat star</name>
    <name type="synonym">Asterina miniata</name>
    <dbReference type="NCBI Taxonomy" id="46514"/>
    <lineage>
        <taxon>Eukaryota</taxon>
        <taxon>Metazoa</taxon>
        <taxon>Echinodermata</taxon>
        <taxon>Eleutherozoa</taxon>
        <taxon>Asterozoa</taxon>
        <taxon>Asteroidea</taxon>
        <taxon>Valvatacea</taxon>
        <taxon>Valvatida</taxon>
        <taxon>Asterinidae</taxon>
        <taxon>Patiria</taxon>
    </lineage>
</organism>
<feature type="compositionally biased region" description="Polar residues" evidence="1">
    <location>
        <begin position="29"/>
        <end position="39"/>
    </location>
</feature>
<evidence type="ECO:0000313" key="3">
    <source>
        <dbReference type="Proteomes" id="UP000887568"/>
    </source>
</evidence>